<keyword evidence="2" id="KW-0808">Transferase</keyword>
<dbReference type="InterPro" id="IPR029063">
    <property type="entry name" value="SAM-dependent_MTases_sf"/>
</dbReference>
<feature type="domain" description="Methyltransferase type 11" evidence="1">
    <location>
        <begin position="42"/>
        <end position="130"/>
    </location>
</feature>
<dbReference type="GO" id="GO:0008757">
    <property type="term" value="F:S-adenosylmethionine-dependent methyltransferase activity"/>
    <property type="evidence" value="ECO:0007669"/>
    <property type="project" value="InterPro"/>
</dbReference>
<dbReference type="GO" id="GO:0032259">
    <property type="term" value="P:methylation"/>
    <property type="evidence" value="ECO:0007669"/>
    <property type="project" value="UniProtKB-KW"/>
</dbReference>
<dbReference type="InterPro" id="IPR013216">
    <property type="entry name" value="Methyltransf_11"/>
</dbReference>
<keyword evidence="3" id="KW-1185">Reference proteome</keyword>
<gene>
    <name evidence="2" type="ORF">GCM10009069_21560</name>
</gene>
<reference evidence="2" key="1">
    <citation type="journal article" date="2014" name="Int. J. Syst. Evol. Microbiol.">
        <title>Complete genome sequence of Corynebacterium casei LMG S-19264T (=DSM 44701T), isolated from a smear-ripened cheese.</title>
        <authorList>
            <consortium name="US DOE Joint Genome Institute (JGI-PGF)"/>
            <person name="Walter F."/>
            <person name="Albersmeier A."/>
            <person name="Kalinowski J."/>
            <person name="Ruckert C."/>
        </authorList>
    </citation>
    <scope>NUCLEOTIDE SEQUENCE</scope>
    <source>
        <strain evidence="2">KCTC 32513</strain>
    </source>
</reference>
<dbReference type="EMBL" id="BMZH01000009">
    <property type="protein sequence ID" value="GHA98376.1"/>
    <property type="molecule type" value="Genomic_DNA"/>
</dbReference>
<proteinExistence type="predicted"/>
<sequence>MRESAERLESFYATPLGRMACDMALRRLRTLWPDLAGNNALGFGYTAPYLESYRKSANRIVLTNPSGQGAIAHRSSRGVMDCLADETLLPFSDATFDRVLCVHAVEEADDLPGLLRELWRVTQPEGRIVVIAAGRSGLWAQRDSLPFGAGRPFSRNQLRAQLITAGFSPTVGAGALYGPPVTRLSGPKIASGFERFGETICPGLAGLVMVEAIRRLYVEPDRLETAKVRAPLFGSTAQPTVERNERVETTE</sequence>
<dbReference type="Pfam" id="PF08241">
    <property type="entry name" value="Methyltransf_11"/>
    <property type="match status" value="1"/>
</dbReference>
<organism evidence="2 3">
    <name type="scientific">Algimonas arctica</name>
    <dbReference type="NCBI Taxonomy" id="1479486"/>
    <lineage>
        <taxon>Bacteria</taxon>
        <taxon>Pseudomonadati</taxon>
        <taxon>Pseudomonadota</taxon>
        <taxon>Alphaproteobacteria</taxon>
        <taxon>Maricaulales</taxon>
        <taxon>Robiginitomaculaceae</taxon>
        <taxon>Algimonas</taxon>
    </lineage>
</organism>
<dbReference type="Gene3D" id="3.40.50.150">
    <property type="entry name" value="Vaccinia Virus protein VP39"/>
    <property type="match status" value="1"/>
</dbReference>
<evidence type="ECO:0000313" key="2">
    <source>
        <dbReference type="EMBL" id="GHA98376.1"/>
    </source>
</evidence>
<dbReference type="SUPFAM" id="SSF53335">
    <property type="entry name" value="S-adenosyl-L-methionine-dependent methyltransferases"/>
    <property type="match status" value="1"/>
</dbReference>
<accession>A0A8J3G2W3</accession>
<keyword evidence="2" id="KW-0489">Methyltransferase</keyword>
<evidence type="ECO:0000259" key="1">
    <source>
        <dbReference type="Pfam" id="PF08241"/>
    </source>
</evidence>
<evidence type="ECO:0000313" key="3">
    <source>
        <dbReference type="Proteomes" id="UP000634004"/>
    </source>
</evidence>
<dbReference type="AlphaFoldDB" id="A0A8J3G2W3"/>
<dbReference type="Proteomes" id="UP000634004">
    <property type="component" value="Unassembled WGS sequence"/>
</dbReference>
<name>A0A8J3G2W3_9PROT</name>
<protein>
    <submittedName>
        <fullName evidence="2">Methyltransferase</fullName>
    </submittedName>
</protein>
<comment type="caution">
    <text evidence="2">The sequence shown here is derived from an EMBL/GenBank/DDBJ whole genome shotgun (WGS) entry which is preliminary data.</text>
</comment>
<dbReference type="RefSeq" id="WP_189498313.1">
    <property type="nucleotide sequence ID" value="NZ_BMZH01000009.1"/>
</dbReference>
<reference evidence="2" key="2">
    <citation type="submission" date="2020-09" db="EMBL/GenBank/DDBJ databases">
        <authorList>
            <person name="Sun Q."/>
            <person name="Kim S."/>
        </authorList>
    </citation>
    <scope>NUCLEOTIDE SEQUENCE</scope>
    <source>
        <strain evidence="2">KCTC 32513</strain>
    </source>
</reference>